<gene>
    <name evidence="1" type="ORF">DM484_12540</name>
</gene>
<accession>A0A2W4R3H2</accession>
<organism evidence="1 2">
    <name type="scientific">Candidatus Methylumidiphilus alinenensis</name>
    <dbReference type="NCBI Taxonomy" id="2202197"/>
    <lineage>
        <taxon>Bacteria</taxon>
        <taxon>Pseudomonadati</taxon>
        <taxon>Pseudomonadota</taxon>
        <taxon>Gammaproteobacteria</taxon>
        <taxon>Methylococcales</taxon>
        <taxon>Candidatus Methylumidiphilus</taxon>
    </lineage>
</organism>
<dbReference type="Proteomes" id="UP000249396">
    <property type="component" value="Unassembled WGS sequence"/>
</dbReference>
<dbReference type="EMBL" id="QJPH01000314">
    <property type="protein sequence ID" value="PZN78701.1"/>
    <property type="molecule type" value="Genomic_DNA"/>
</dbReference>
<evidence type="ECO:0000313" key="2">
    <source>
        <dbReference type="Proteomes" id="UP000249396"/>
    </source>
</evidence>
<sequence length="63" mass="6954">MQTKIRHQPIDLSDSVYITGMSIMVGLGLFDCQQRMAADEKAVQKTVLAAKNADNPFSVKDVK</sequence>
<comment type="caution">
    <text evidence="1">The sequence shown here is derived from an EMBL/GenBank/DDBJ whole genome shotgun (WGS) entry which is preliminary data.</text>
</comment>
<evidence type="ECO:0000313" key="1">
    <source>
        <dbReference type="EMBL" id="PZN78701.1"/>
    </source>
</evidence>
<proteinExistence type="predicted"/>
<protein>
    <submittedName>
        <fullName evidence="1">Uncharacterized protein</fullName>
    </submittedName>
</protein>
<reference evidence="1 2" key="1">
    <citation type="journal article" date="2018" name="Aquat. Microb. Ecol.">
        <title>Gammaproteobacterial methanotrophs dominate.</title>
        <authorList>
            <person name="Rissanen A.J."/>
            <person name="Saarenheimo J."/>
            <person name="Tiirola M."/>
            <person name="Peura S."/>
            <person name="Aalto S.L."/>
            <person name="Karvinen A."/>
            <person name="Nykanen H."/>
        </authorList>
    </citation>
    <scope>NUCLEOTIDE SEQUENCE [LARGE SCALE GENOMIC DNA]</scope>
    <source>
        <strain evidence="1">AMbin10</strain>
    </source>
</reference>
<dbReference type="AlphaFoldDB" id="A0A2W4R3H2"/>
<name>A0A2W4R3H2_9GAMM</name>